<keyword evidence="1" id="KW-0694">RNA-binding</keyword>
<evidence type="ECO:0000259" key="3">
    <source>
        <dbReference type="PROSITE" id="PS50102"/>
    </source>
</evidence>
<dbReference type="GO" id="GO:0003723">
    <property type="term" value="F:RNA binding"/>
    <property type="evidence" value="ECO:0007669"/>
    <property type="project" value="UniProtKB-UniRule"/>
</dbReference>
<dbReference type="InterPro" id="IPR000504">
    <property type="entry name" value="RRM_dom"/>
</dbReference>
<dbReference type="EMBL" id="KV918943">
    <property type="protein sequence ID" value="OSX74534.1"/>
    <property type="molecule type" value="Genomic_DNA"/>
</dbReference>
<dbReference type="InterPro" id="IPR012677">
    <property type="entry name" value="Nucleotide-bd_a/b_plait_sf"/>
</dbReference>
<proteinExistence type="predicted"/>
<protein>
    <recommendedName>
        <fullName evidence="3">RRM domain-containing protein</fullName>
    </recommendedName>
</protein>
<dbReference type="AlphaFoldDB" id="A0A1X6P0Z7"/>
<accession>A0A1X6P0Z7</accession>
<keyword evidence="5" id="KW-1185">Reference proteome</keyword>
<evidence type="ECO:0000256" key="1">
    <source>
        <dbReference type="PROSITE-ProRule" id="PRU00176"/>
    </source>
</evidence>
<organism evidence="4 5">
    <name type="scientific">Porphyra umbilicalis</name>
    <name type="common">Purple laver</name>
    <name type="synonym">Red alga</name>
    <dbReference type="NCBI Taxonomy" id="2786"/>
    <lineage>
        <taxon>Eukaryota</taxon>
        <taxon>Rhodophyta</taxon>
        <taxon>Bangiophyceae</taxon>
        <taxon>Bangiales</taxon>
        <taxon>Bangiaceae</taxon>
        <taxon>Porphyra</taxon>
    </lineage>
</organism>
<dbReference type="OrthoDB" id="439808at2759"/>
<evidence type="ECO:0000256" key="2">
    <source>
        <dbReference type="SAM" id="MobiDB-lite"/>
    </source>
</evidence>
<feature type="domain" description="RRM" evidence="3">
    <location>
        <begin position="93"/>
        <end position="141"/>
    </location>
</feature>
<feature type="compositionally biased region" description="Basic residues" evidence="2">
    <location>
        <begin position="149"/>
        <end position="163"/>
    </location>
</feature>
<dbReference type="Proteomes" id="UP000218209">
    <property type="component" value="Unassembled WGS sequence"/>
</dbReference>
<dbReference type="PANTHER" id="PTHR15241">
    <property type="entry name" value="TRANSFORMER-2-RELATED"/>
    <property type="match status" value="1"/>
</dbReference>
<dbReference type="SUPFAM" id="SSF54928">
    <property type="entry name" value="RNA-binding domain, RBD"/>
    <property type="match status" value="1"/>
</dbReference>
<reference evidence="4 5" key="1">
    <citation type="submission" date="2017-03" db="EMBL/GenBank/DDBJ databases">
        <title>WGS assembly of Porphyra umbilicalis.</title>
        <authorList>
            <person name="Brawley S.H."/>
            <person name="Blouin N.A."/>
            <person name="Ficko-Blean E."/>
            <person name="Wheeler G.L."/>
            <person name="Lohr M."/>
            <person name="Goodson H.V."/>
            <person name="Jenkins J.W."/>
            <person name="Blaby-Haas C.E."/>
            <person name="Helliwell K.E."/>
            <person name="Chan C."/>
            <person name="Marriage T."/>
            <person name="Bhattacharya D."/>
            <person name="Klein A.S."/>
            <person name="Badis Y."/>
            <person name="Brodie J."/>
            <person name="Cao Y."/>
            <person name="Collen J."/>
            <person name="Dittami S.M."/>
            <person name="Gachon C.M."/>
            <person name="Green B.R."/>
            <person name="Karpowicz S."/>
            <person name="Kim J.W."/>
            <person name="Kudahl U."/>
            <person name="Lin S."/>
            <person name="Michel G."/>
            <person name="Mittag M."/>
            <person name="Olson B.J."/>
            <person name="Pangilinan J."/>
            <person name="Peng Y."/>
            <person name="Qiu H."/>
            <person name="Shu S."/>
            <person name="Singer J.T."/>
            <person name="Smith A.G."/>
            <person name="Sprecher B.N."/>
            <person name="Wagner V."/>
            <person name="Wang W."/>
            <person name="Wang Z.-Y."/>
            <person name="Yan J."/>
            <person name="Yarish C."/>
            <person name="Zoeuner-Riek S."/>
            <person name="Zhuang Y."/>
            <person name="Zou Y."/>
            <person name="Lindquist E.A."/>
            <person name="Grimwood J."/>
            <person name="Barry K."/>
            <person name="Rokhsar D.S."/>
            <person name="Schmutz J."/>
            <person name="Stiller J.W."/>
            <person name="Grossman A.R."/>
            <person name="Prochnik S.E."/>
        </authorList>
    </citation>
    <scope>NUCLEOTIDE SEQUENCE [LARGE SCALE GENOMIC DNA]</scope>
    <source>
        <strain evidence="4">4086291</strain>
    </source>
</reference>
<feature type="region of interest" description="Disordered" evidence="2">
    <location>
        <begin position="141"/>
        <end position="163"/>
    </location>
</feature>
<dbReference type="SMART" id="SM00360">
    <property type="entry name" value="RRM"/>
    <property type="match status" value="1"/>
</dbReference>
<dbReference type="Gene3D" id="3.30.70.330">
    <property type="match status" value="1"/>
</dbReference>
<name>A0A1X6P0Z7_PORUM</name>
<dbReference type="PROSITE" id="PS50102">
    <property type="entry name" value="RRM"/>
    <property type="match status" value="1"/>
</dbReference>
<evidence type="ECO:0000313" key="4">
    <source>
        <dbReference type="EMBL" id="OSX74534.1"/>
    </source>
</evidence>
<dbReference type="InterPro" id="IPR035979">
    <property type="entry name" value="RBD_domain_sf"/>
</dbReference>
<dbReference type="PANTHER" id="PTHR15241:SF304">
    <property type="entry name" value="RRM DOMAIN-CONTAINING PROTEIN"/>
    <property type="match status" value="1"/>
</dbReference>
<evidence type="ECO:0000313" key="5">
    <source>
        <dbReference type="Proteomes" id="UP000218209"/>
    </source>
</evidence>
<dbReference type="Pfam" id="PF00076">
    <property type="entry name" value="RRM_1"/>
    <property type="match status" value="1"/>
</dbReference>
<sequence length="163" mass="17063">MRARRAPAREGFVPCRRCGTDVAIDLSPFARGEPTVRVPCPECRVTFEADVTSAIALDGGDIVPAGGAVTAARAADPAVAAAAAAAAVAREGVRLYVSGLPPRVDGAALERLFAPFGDVLSAVVVSDKATRRSRGFGFVTLRGGGRRAPPPRRSTRRRRLGER</sequence>
<gene>
    <name evidence="4" type="ORF">BU14_0285s0022</name>
</gene>